<dbReference type="GO" id="GO:0005319">
    <property type="term" value="F:lipid transporter activity"/>
    <property type="evidence" value="ECO:0000318"/>
    <property type="project" value="GO_Central"/>
</dbReference>
<dbReference type="HOGENOM" id="CLU_1604547_0_0_1"/>
<dbReference type="PANTHER" id="PTHR17357">
    <property type="entry name" value="GM2 GANGLIOSIDE ACTIVATOR PROTEIN"/>
    <property type="match status" value="1"/>
</dbReference>
<keyword evidence="1 2" id="KW-0732">Signal</keyword>
<reference evidence="4" key="2">
    <citation type="submission" date="2020-05" db="UniProtKB">
        <authorList>
            <consortium name="EnsemblMetazoa"/>
        </authorList>
    </citation>
    <scope>IDENTIFICATION</scope>
    <source>
        <strain evidence="4">wikel</strain>
    </source>
</reference>
<reference evidence="3 5" key="1">
    <citation type="submission" date="2008-03" db="EMBL/GenBank/DDBJ databases">
        <title>Annotation of Ixodes scapularis.</title>
        <authorList>
            <consortium name="Ixodes scapularis Genome Project Consortium"/>
            <person name="Caler E."/>
            <person name="Hannick L.I."/>
            <person name="Bidwell S."/>
            <person name="Joardar V."/>
            <person name="Thiagarajan M."/>
            <person name="Amedeo P."/>
            <person name="Galinsky K.J."/>
            <person name="Schobel S."/>
            <person name="Inman J."/>
            <person name="Hostetler J."/>
            <person name="Miller J."/>
            <person name="Hammond M."/>
            <person name="Megy K."/>
            <person name="Lawson D."/>
            <person name="Kodira C."/>
            <person name="Sutton G."/>
            <person name="Meyer J."/>
            <person name="Hill C.A."/>
            <person name="Birren B."/>
            <person name="Nene V."/>
            <person name="Collins F."/>
            <person name="Alarcon-Chaidez F."/>
            <person name="Wikel S."/>
            <person name="Strausberg R."/>
        </authorList>
    </citation>
    <scope>NUCLEOTIDE SEQUENCE [LARGE SCALE GENOMIC DNA]</scope>
    <source>
        <strain evidence="5">Wikel</strain>
        <strain evidence="3">Wikel colony</strain>
    </source>
</reference>
<dbReference type="GO" id="GO:0008047">
    <property type="term" value="F:enzyme activator activity"/>
    <property type="evidence" value="ECO:0007669"/>
    <property type="project" value="InterPro"/>
</dbReference>
<dbReference type="VEuPathDB" id="VectorBase:ISCW009671"/>
<proteinExistence type="predicted"/>
<dbReference type="EMBL" id="DS816206">
    <property type="protein sequence ID" value="EEC11423.1"/>
    <property type="molecule type" value="Genomic_DNA"/>
</dbReference>
<sequence>MVYEVLFLVVCAGLCFTTPCLASVQQPSLSSCSSTQVLKVSGVSITNAKVGQTMLFNYTGDLTTSLADSPVLSFTMTVKSTGNLVPCFLNVGSCQYKLCGGTTTIEQEIAAPWNNQCPIPAMTYTSSVAIAIPALASLVIGDGNVHLKIAGVNGGSVIGCIEFDFKIAKN</sequence>
<dbReference type="PANTHER" id="PTHR17357:SF0">
    <property type="entry name" value="GANGLIOSIDE GM2 ACTIVATOR"/>
    <property type="match status" value="1"/>
</dbReference>
<evidence type="ECO:0000313" key="4">
    <source>
        <dbReference type="EnsemblMetazoa" id="ISCW009671-PA"/>
    </source>
</evidence>
<dbReference type="GO" id="GO:0009898">
    <property type="term" value="C:cytoplasmic side of plasma membrane"/>
    <property type="evidence" value="ECO:0000318"/>
    <property type="project" value="GO_Central"/>
</dbReference>
<organism>
    <name type="scientific">Ixodes scapularis</name>
    <name type="common">Black-legged tick</name>
    <name type="synonym">Deer tick</name>
    <dbReference type="NCBI Taxonomy" id="6945"/>
    <lineage>
        <taxon>Eukaryota</taxon>
        <taxon>Metazoa</taxon>
        <taxon>Ecdysozoa</taxon>
        <taxon>Arthropoda</taxon>
        <taxon>Chelicerata</taxon>
        <taxon>Arachnida</taxon>
        <taxon>Acari</taxon>
        <taxon>Parasitiformes</taxon>
        <taxon>Ixodida</taxon>
        <taxon>Ixodoidea</taxon>
        <taxon>Ixodidae</taxon>
        <taxon>Ixodinae</taxon>
        <taxon>Ixodes</taxon>
    </lineage>
</organism>
<dbReference type="Proteomes" id="UP000001555">
    <property type="component" value="Unassembled WGS sequence"/>
</dbReference>
<dbReference type="EnsemblMetazoa" id="ISCW009671-RA">
    <property type="protein sequence ID" value="ISCW009671-PA"/>
    <property type="gene ID" value="ISCW009671"/>
</dbReference>
<dbReference type="EMBL" id="ABJB010703349">
    <property type="status" value="NOT_ANNOTATED_CDS"/>
    <property type="molecule type" value="Genomic_DNA"/>
</dbReference>
<dbReference type="AlphaFoldDB" id="B7PXV1"/>
<dbReference type="SUPFAM" id="SSF63707">
    <property type="entry name" value="Ganglioside M2 (gm2) activator"/>
    <property type="match status" value="1"/>
</dbReference>
<dbReference type="InterPro" id="IPR028996">
    <property type="entry name" value="GM2-AP"/>
</dbReference>
<dbReference type="EMBL" id="ABJB010462385">
    <property type="status" value="NOT_ANNOTATED_CDS"/>
    <property type="molecule type" value="Genomic_DNA"/>
</dbReference>
<dbReference type="Gene3D" id="2.70.220.10">
    <property type="entry name" value="Ganglioside GM2 activator"/>
    <property type="match status" value="1"/>
</dbReference>
<dbReference type="InParanoid" id="B7PXV1"/>
<accession>B7PXV1</accession>
<dbReference type="GO" id="GO:0006689">
    <property type="term" value="P:ganglioside catabolic process"/>
    <property type="evidence" value="ECO:0000318"/>
    <property type="project" value="GO_Central"/>
</dbReference>
<protein>
    <submittedName>
        <fullName evidence="3 4">Immunoglobulin-binding protein, putative</fullName>
    </submittedName>
</protein>
<dbReference type="GO" id="GO:0006869">
    <property type="term" value="P:lipid transport"/>
    <property type="evidence" value="ECO:0000318"/>
    <property type="project" value="GO_Central"/>
</dbReference>
<dbReference type="PaxDb" id="6945-B7PXV1"/>
<dbReference type="OrthoDB" id="6510912at2759"/>
<keyword evidence="5" id="KW-1185">Reference proteome</keyword>
<evidence type="ECO:0000313" key="5">
    <source>
        <dbReference type="Proteomes" id="UP000001555"/>
    </source>
</evidence>
<dbReference type="InterPro" id="IPR036846">
    <property type="entry name" value="GM2-AP_sf"/>
</dbReference>
<name>B7PXV1_IXOSC</name>
<evidence type="ECO:0000313" key="3">
    <source>
        <dbReference type="EMBL" id="EEC11423.1"/>
    </source>
</evidence>
<gene>
    <name evidence="4" type="primary">8032956</name>
    <name evidence="3" type="ORF">IscW_ISCW009671</name>
</gene>
<feature type="signal peptide" evidence="2">
    <location>
        <begin position="1"/>
        <end position="22"/>
    </location>
</feature>
<dbReference type="VEuPathDB" id="VectorBase:ISCI009671"/>
<feature type="chain" id="PRO_5010826493" evidence="2">
    <location>
        <begin position="23"/>
        <end position="170"/>
    </location>
</feature>
<evidence type="ECO:0000256" key="2">
    <source>
        <dbReference type="SAM" id="SignalP"/>
    </source>
</evidence>
<dbReference type="KEGG" id="isc:8032956"/>
<dbReference type="VEuPathDB" id="VectorBase:ISCP_037209"/>
<evidence type="ECO:0000256" key="1">
    <source>
        <dbReference type="ARBA" id="ARBA00022729"/>
    </source>
</evidence>